<dbReference type="InterPro" id="IPR013785">
    <property type="entry name" value="Aldolase_TIM"/>
</dbReference>
<feature type="domain" description="Glycoside-hydrolase family GH114 TIM-barrel" evidence="1">
    <location>
        <begin position="20"/>
        <end position="75"/>
    </location>
</feature>
<dbReference type="InterPro" id="IPR004352">
    <property type="entry name" value="GH114_TIM-barrel"/>
</dbReference>
<dbReference type="Proteomes" id="UP000034680">
    <property type="component" value="Unassembled WGS sequence"/>
</dbReference>
<evidence type="ECO:0000313" key="3">
    <source>
        <dbReference type="Proteomes" id="UP000034680"/>
    </source>
</evidence>
<proteinExistence type="predicted"/>
<dbReference type="OrthoDB" id="2108802at2759"/>
<dbReference type="Gene3D" id="3.20.20.70">
    <property type="entry name" value="Aldolase class I"/>
    <property type="match status" value="1"/>
</dbReference>
<dbReference type="EMBL" id="LCUC01000046">
    <property type="protein sequence ID" value="KKY38802.1"/>
    <property type="molecule type" value="Genomic_DNA"/>
</dbReference>
<name>A0A0G2FX88_9PEZI</name>
<dbReference type="GO" id="GO:0016787">
    <property type="term" value="F:hydrolase activity"/>
    <property type="evidence" value="ECO:0007669"/>
    <property type="project" value="UniProtKB-KW"/>
</dbReference>
<keyword evidence="3" id="KW-1185">Reference proteome</keyword>
<accession>A0A0G2FX88</accession>
<dbReference type="STRING" id="1214573.A0A0G2FX88"/>
<protein>
    <submittedName>
        <fullName evidence="2">Putative glycoside hydrolase family 114 protein</fullName>
    </submittedName>
</protein>
<reference evidence="2 3" key="2">
    <citation type="submission" date="2015-05" db="EMBL/GenBank/DDBJ databases">
        <authorList>
            <person name="Morales-Cruz A."/>
            <person name="Amrine K.C."/>
            <person name="Cantu D."/>
        </authorList>
    </citation>
    <scope>NUCLEOTIDE SEQUENCE [LARGE SCALE GENOMIC DNA]</scope>
    <source>
        <strain evidence="2">DA912</strain>
    </source>
</reference>
<dbReference type="PANTHER" id="PTHR35273">
    <property type="entry name" value="ALPHA-1,4 POLYGALACTOSAMINIDASE, PUTATIVE (AFU_ORTHOLOGUE AFUA_3G07890)-RELATED"/>
    <property type="match status" value="1"/>
</dbReference>
<comment type="caution">
    <text evidence="2">The sequence shown here is derived from an EMBL/GenBank/DDBJ whole genome shotgun (WGS) entry which is preliminary data.</text>
</comment>
<gene>
    <name evidence="2" type="ORF">UCDDA912_g01169</name>
</gene>
<organism evidence="2 3">
    <name type="scientific">Diaporthe ampelina</name>
    <dbReference type="NCBI Taxonomy" id="1214573"/>
    <lineage>
        <taxon>Eukaryota</taxon>
        <taxon>Fungi</taxon>
        <taxon>Dikarya</taxon>
        <taxon>Ascomycota</taxon>
        <taxon>Pezizomycotina</taxon>
        <taxon>Sordariomycetes</taxon>
        <taxon>Sordariomycetidae</taxon>
        <taxon>Diaporthales</taxon>
        <taxon>Diaporthaceae</taxon>
        <taxon>Diaporthe</taxon>
    </lineage>
</organism>
<evidence type="ECO:0000259" key="1">
    <source>
        <dbReference type="Pfam" id="PF03537"/>
    </source>
</evidence>
<dbReference type="PANTHER" id="PTHR35273:SF2">
    <property type="entry name" value="ALPHA-GALACTOSIDASE"/>
    <property type="match status" value="1"/>
</dbReference>
<keyword evidence="2" id="KW-0378">Hydrolase</keyword>
<dbReference type="AlphaFoldDB" id="A0A0G2FX88"/>
<reference evidence="2 3" key="1">
    <citation type="submission" date="2015-05" db="EMBL/GenBank/DDBJ databases">
        <title>Distinctive expansion of gene families associated with plant cell wall degradation and secondary metabolism in the genomes of grapevine trunk pathogens.</title>
        <authorList>
            <person name="Lawrence D.P."/>
            <person name="Travadon R."/>
            <person name="Rolshausen P.E."/>
            <person name="Baumgartner K."/>
        </authorList>
    </citation>
    <scope>NUCLEOTIDE SEQUENCE [LARGE SCALE GENOMIC DNA]</scope>
    <source>
        <strain evidence="2">DA912</strain>
    </source>
</reference>
<feature type="domain" description="Glycoside-hydrolase family GH114 TIM-barrel" evidence="1">
    <location>
        <begin position="79"/>
        <end position="200"/>
    </location>
</feature>
<evidence type="ECO:0000313" key="2">
    <source>
        <dbReference type="EMBL" id="KKY38802.1"/>
    </source>
</evidence>
<dbReference type="Pfam" id="PF03537">
    <property type="entry name" value="Glyco_hydro_114"/>
    <property type="match status" value="2"/>
</dbReference>
<sequence>MESRGLLELDVKATKVEEIYIVKGPFRKDPADAKVIDIDLFHASKDPTVIPALHAAGATVLCYFNLGAVQELSADESIGKQITQDDMVSFLSTLAEYAHSKTTTLGHSLMIGQKNAWSITERVHTFMDFAISENCVGSVNVGSNRGAPDEFCTVFQKYYADNGKPAFDIEYPSSLAAGGSSKKRQDESTADGSEGGCAAATSEADITAYCTSQASSTGISRVLKLDNDNYGLNGCTQYCDEATSFVMTTYPSNDTNSCG</sequence>